<dbReference type="AlphaFoldDB" id="A0A845RHR8"/>
<evidence type="ECO:0000313" key="2">
    <source>
        <dbReference type="Proteomes" id="UP000446348"/>
    </source>
</evidence>
<evidence type="ECO:0000313" key="1">
    <source>
        <dbReference type="EMBL" id="NBI78468.1"/>
    </source>
</evidence>
<sequence>MIIRPRAGDGADGQFFIDCKVQSIKNSCNKNDMGTLSRKYKTKRGCIKGDFTQKVKSPR</sequence>
<dbReference type="EMBL" id="QXWZ01000008">
    <property type="protein sequence ID" value="NBI78468.1"/>
    <property type="molecule type" value="Genomic_DNA"/>
</dbReference>
<name>A0A845RHR8_9FIRM</name>
<comment type="caution">
    <text evidence="1">The sequence shown here is derived from an EMBL/GenBank/DDBJ whole genome shotgun (WGS) entry which is preliminary data.</text>
</comment>
<protein>
    <submittedName>
        <fullName evidence="1">Uncharacterized protein</fullName>
    </submittedName>
</protein>
<proteinExistence type="predicted"/>
<gene>
    <name evidence="1" type="ORF">D3Z39_06215</name>
</gene>
<dbReference type="Proteomes" id="UP000446348">
    <property type="component" value="Unassembled WGS sequence"/>
</dbReference>
<accession>A0A845RHR8</accession>
<reference evidence="1 2" key="1">
    <citation type="submission" date="2018-08" db="EMBL/GenBank/DDBJ databases">
        <title>Murine metabolic-syndrome-specific gut microbial biobank.</title>
        <authorList>
            <person name="Liu C."/>
        </authorList>
    </citation>
    <scope>NUCLEOTIDE SEQUENCE [LARGE SCALE GENOMIC DNA]</scope>
    <source>
        <strain evidence="1 2">X69</strain>
    </source>
</reference>
<organism evidence="1 2">
    <name type="scientific">Anaerotruncus colihominis</name>
    <dbReference type="NCBI Taxonomy" id="169435"/>
    <lineage>
        <taxon>Bacteria</taxon>
        <taxon>Bacillati</taxon>
        <taxon>Bacillota</taxon>
        <taxon>Clostridia</taxon>
        <taxon>Eubacteriales</taxon>
        <taxon>Oscillospiraceae</taxon>
        <taxon>Anaerotruncus</taxon>
    </lineage>
</organism>